<dbReference type="EMBL" id="FNVO01000014">
    <property type="protein sequence ID" value="SEG81299.1"/>
    <property type="molecule type" value="Genomic_DNA"/>
</dbReference>
<keyword evidence="2" id="KW-1185">Reference proteome</keyword>
<gene>
    <name evidence="1" type="ORF">SAMN04489712_11420</name>
</gene>
<proteinExistence type="predicted"/>
<dbReference type="AlphaFoldDB" id="A0A1H6D7I0"/>
<evidence type="ECO:0000313" key="1">
    <source>
        <dbReference type="EMBL" id="SEG81299.1"/>
    </source>
</evidence>
<accession>A0A1H6D7I0</accession>
<dbReference type="RefSeq" id="WP_103941296.1">
    <property type="nucleotide sequence ID" value="NZ_FNVO01000014.1"/>
</dbReference>
<protein>
    <submittedName>
        <fullName evidence="1">Uncharacterized protein</fullName>
    </submittedName>
</protein>
<organism evidence="1 2">
    <name type="scientific">Thermomonospora echinospora</name>
    <dbReference type="NCBI Taxonomy" id="1992"/>
    <lineage>
        <taxon>Bacteria</taxon>
        <taxon>Bacillati</taxon>
        <taxon>Actinomycetota</taxon>
        <taxon>Actinomycetes</taxon>
        <taxon>Streptosporangiales</taxon>
        <taxon>Thermomonosporaceae</taxon>
        <taxon>Thermomonospora</taxon>
    </lineage>
</organism>
<evidence type="ECO:0000313" key="2">
    <source>
        <dbReference type="Proteomes" id="UP000236723"/>
    </source>
</evidence>
<dbReference type="Proteomes" id="UP000236723">
    <property type="component" value="Unassembled WGS sequence"/>
</dbReference>
<name>A0A1H6D7I0_9ACTN</name>
<reference evidence="2" key="1">
    <citation type="submission" date="2016-10" db="EMBL/GenBank/DDBJ databases">
        <authorList>
            <person name="Varghese N."/>
            <person name="Submissions S."/>
        </authorList>
    </citation>
    <scope>NUCLEOTIDE SEQUENCE [LARGE SCALE GENOMIC DNA]</scope>
    <source>
        <strain evidence="2">DSM 43163</strain>
    </source>
</reference>
<sequence>MALGPVKVATPAAALPYAIAALVLLPAVPYLLALIAGTQAALARALLQRGSGERLQAELVEVAHSRARLVDAFEAPSLVGPLPPGDRVCRWCPRWRWETAGRAKARSAARHGG</sequence>